<organism evidence="6 7">
    <name type="scientific">Egibacter rhizosphaerae</name>
    <dbReference type="NCBI Taxonomy" id="1670831"/>
    <lineage>
        <taxon>Bacteria</taxon>
        <taxon>Bacillati</taxon>
        <taxon>Actinomycetota</taxon>
        <taxon>Nitriliruptoria</taxon>
        <taxon>Egibacterales</taxon>
        <taxon>Egibacteraceae</taxon>
        <taxon>Egibacter</taxon>
    </lineage>
</organism>
<dbReference type="Gene3D" id="1.10.3140.10">
    <property type="entry name" value="4-hydroxybutyryl-coa dehydratase, domain 1"/>
    <property type="match status" value="1"/>
</dbReference>
<dbReference type="Pfam" id="PF03241">
    <property type="entry name" value="HpaB"/>
    <property type="match status" value="1"/>
</dbReference>
<evidence type="ECO:0000259" key="5">
    <source>
        <dbReference type="Pfam" id="PF11794"/>
    </source>
</evidence>
<dbReference type="InterPro" id="IPR004925">
    <property type="entry name" value="HpaB/PvcC/4-BUDH"/>
</dbReference>
<keyword evidence="7" id="KW-1185">Reference proteome</keyword>
<dbReference type="PANTHER" id="PTHR36117">
    <property type="entry name" value="4-HYDROXYPHENYLACETATE 3-MONOOXYGENASE-RELATED"/>
    <property type="match status" value="1"/>
</dbReference>
<keyword evidence="3" id="KW-0560">Oxidoreductase</keyword>
<dbReference type="PIRSF" id="PIRSF000331">
    <property type="entry name" value="HpaA_HpaB"/>
    <property type="match status" value="1"/>
</dbReference>
<dbReference type="PANTHER" id="PTHR36117:SF3">
    <property type="entry name" value="4-HYDROXYPHENYLACETATE 3-MONOOXYGENASE-RELATED"/>
    <property type="match status" value="1"/>
</dbReference>
<dbReference type="Gene3D" id="2.40.110.10">
    <property type="entry name" value="Butyryl-CoA Dehydrogenase, subunit A, domain 2"/>
    <property type="match status" value="1"/>
</dbReference>
<dbReference type="InterPro" id="IPR036250">
    <property type="entry name" value="AcylCo_DH-like_C"/>
</dbReference>
<feature type="domain" description="HpaB/PvcC/4-BUDH N-terminal" evidence="5">
    <location>
        <begin position="5"/>
        <end position="267"/>
    </location>
</feature>
<gene>
    <name evidence="6" type="ORF">ER308_02395</name>
</gene>
<feature type="domain" description="HpaB/PvcC/4-BUDH C-terminal" evidence="4">
    <location>
        <begin position="281"/>
        <end position="469"/>
    </location>
</feature>
<dbReference type="KEGG" id="erz:ER308_02395"/>
<keyword evidence="1" id="KW-0285">Flavoprotein</keyword>
<name>A0A411YBF3_9ACTN</name>
<sequence length="480" mass="52741">MGLRTADQYLKGLRDDRRVRYRGETVEDVVAHPELGLAARHASLDFALAERASHSDLAIRHDGDQPYSAYFQVPRTTDDLAARSALVEAATREGDTLVLLIKEIGTDALFALMRVLERYGLDEGQARVHEFHRHCRDGDLSLAVAQTDVKGDRSKGPSEQADPDLNLRVVETRDEGIVVRGAKSHTSCSPYVDELLVLPSRRMRPGEEDWAVAFAVPVDTPGLTLYAADFLHGDFSSFDRPVSSRHKMIETLTVFDDVLVPWDRVFLHGEAEAGGATALTFVEYHRFTAVSYKLPLLDALVGTAIAVAEANGIGRAGHVRDKLTWLAGYAETARGLIQLAAQRGDEESGIAYPDVFTTNLAKWTFARDIHYAFEVVQDLAGGLLVTGPSAVDWQAPEIRPILEKYLAAAWPAADRMAVMNLARDLTTDLYGGYQAVLALHAEGSLEAEKLQMYRAYDHEPALTYALGLAGLRDTQDDPTA</sequence>
<dbReference type="SUPFAM" id="SSF56645">
    <property type="entry name" value="Acyl-CoA dehydrogenase NM domain-like"/>
    <property type="match status" value="1"/>
</dbReference>
<dbReference type="GO" id="GO:0016627">
    <property type="term" value="F:oxidoreductase activity, acting on the CH-CH group of donors"/>
    <property type="evidence" value="ECO:0007669"/>
    <property type="project" value="InterPro"/>
</dbReference>
<evidence type="ECO:0000313" key="7">
    <source>
        <dbReference type="Proteomes" id="UP000291469"/>
    </source>
</evidence>
<dbReference type="InterPro" id="IPR024719">
    <property type="entry name" value="HpaB/PvcC/4-BUDH_C"/>
</dbReference>
<dbReference type="EMBL" id="CP036402">
    <property type="protein sequence ID" value="QBI18529.1"/>
    <property type="molecule type" value="Genomic_DNA"/>
</dbReference>
<dbReference type="InterPro" id="IPR009100">
    <property type="entry name" value="AcylCoA_DH/oxidase_NM_dom_sf"/>
</dbReference>
<dbReference type="InterPro" id="IPR046373">
    <property type="entry name" value="Acyl-CoA_Oxase/DH_mid-dom_sf"/>
</dbReference>
<dbReference type="RefSeq" id="WP_131153527.1">
    <property type="nucleotide sequence ID" value="NZ_CP036402.1"/>
</dbReference>
<evidence type="ECO:0000259" key="4">
    <source>
        <dbReference type="Pfam" id="PF03241"/>
    </source>
</evidence>
<evidence type="ECO:0000256" key="3">
    <source>
        <dbReference type="ARBA" id="ARBA00023002"/>
    </source>
</evidence>
<reference evidence="6 7" key="1">
    <citation type="submission" date="2019-01" db="EMBL/GenBank/DDBJ databases">
        <title>Egibacter rhizosphaerae EGI 80759T.</title>
        <authorList>
            <person name="Chen D.-D."/>
            <person name="Tian Y."/>
            <person name="Jiao J.-Y."/>
            <person name="Zhang X.-T."/>
            <person name="Zhang Y.-G."/>
            <person name="Zhang Y."/>
            <person name="Xiao M."/>
            <person name="Shu W.-S."/>
            <person name="Li W.-J."/>
        </authorList>
    </citation>
    <scope>NUCLEOTIDE SEQUENCE [LARGE SCALE GENOMIC DNA]</scope>
    <source>
        <strain evidence="6 7">EGI 80759</strain>
    </source>
</reference>
<dbReference type="Gene3D" id="1.20.140.10">
    <property type="entry name" value="Butyryl-CoA Dehydrogenase, subunit A, domain 3"/>
    <property type="match status" value="1"/>
</dbReference>
<dbReference type="SUPFAM" id="SSF47203">
    <property type="entry name" value="Acyl-CoA dehydrogenase C-terminal domain-like"/>
    <property type="match status" value="1"/>
</dbReference>
<evidence type="ECO:0000256" key="1">
    <source>
        <dbReference type="ARBA" id="ARBA00022630"/>
    </source>
</evidence>
<dbReference type="Proteomes" id="UP000291469">
    <property type="component" value="Chromosome"/>
</dbReference>
<accession>A0A411YBF3</accession>
<protein>
    <submittedName>
        <fullName evidence="6">Gamma-aminobutyrate dehydratase</fullName>
    </submittedName>
</protein>
<dbReference type="InterPro" id="IPR024674">
    <property type="entry name" value="HpaB/PvcC/4-BUDH_N"/>
</dbReference>
<dbReference type="AlphaFoldDB" id="A0A411YBF3"/>
<proteinExistence type="predicted"/>
<evidence type="ECO:0000313" key="6">
    <source>
        <dbReference type="EMBL" id="QBI18529.1"/>
    </source>
</evidence>
<keyword evidence="2" id="KW-0274">FAD</keyword>
<evidence type="ECO:0000256" key="2">
    <source>
        <dbReference type="ARBA" id="ARBA00022827"/>
    </source>
</evidence>
<dbReference type="OrthoDB" id="9785230at2"/>
<dbReference type="Pfam" id="PF11794">
    <property type="entry name" value="HpaB_N"/>
    <property type="match status" value="1"/>
</dbReference>